<evidence type="ECO:0000256" key="3">
    <source>
        <dbReference type="ARBA" id="ARBA00022692"/>
    </source>
</evidence>
<keyword evidence="4 6" id="KW-1133">Transmembrane helix</keyword>
<dbReference type="SUPFAM" id="SSF103481">
    <property type="entry name" value="Multidrug resistance efflux transporter EmrE"/>
    <property type="match status" value="2"/>
</dbReference>
<reference evidence="9" key="1">
    <citation type="submission" date="2018-04" db="EMBL/GenBank/DDBJ databases">
        <authorList>
            <person name="Liu S."/>
            <person name="Wang Z."/>
            <person name="Li J."/>
        </authorList>
    </citation>
    <scope>NUCLEOTIDE SEQUENCE [LARGE SCALE GENOMIC DNA]</scope>
    <source>
        <strain evidence="9">622</strain>
    </source>
</reference>
<name>A0A2U1TDJ3_9MICO</name>
<dbReference type="InterPro" id="IPR037185">
    <property type="entry name" value="EmrE-like"/>
</dbReference>
<feature type="transmembrane region" description="Helical" evidence="6">
    <location>
        <begin position="126"/>
        <end position="143"/>
    </location>
</feature>
<keyword evidence="5 6" id="KW-0472">Membrane</keyword>
<feature type="transmembrane region" description="Helical" evidence="6">
    <location>
        <begin position="247"/>
        <end position="265"/>
    </location>
</feature>
<dbReference type="PANTHER" id="PTHR32322">
    <property type="entry name" value="INNER MEMBRANE TRANSPORTER"/>
    <property type="match status" value="1"/>
</dbReference>
<dbReference type="AlphaFoldDB" id="A0A2U1TDJ3"/>
<evidence type="ECO:0000256" key="2">
    <source>
        <dbReference type="ARBA" id="ARBA00007362"/>
    </source>
</evidence>
<comment type="subcellular location">
    <subcellularLocation>
        <location evidence="1">Membrane</location>
        <topology evidence="1">Multi-pass membrane protein</topology>
    </subcellularLocation>
</comment>
<organism evidence="8 9">
    <name type="scientific">Mycetocola zhujimingii</name>
    <dbReference type="NCBI Taxonomy" id="2079792"/>
    <lineage>
        <taxon>Bacteria</taxon>
        <taxon>Bacillati</taxon>
        <taxon>Actinomycetota</taxon>
        <taxon>Actinomycetes</taxon>
        <taxon>Micrococcales</taxon>
        <taxon>Microbacteriaceae</taxon>
        <taxon>Mycetocola</taxon>
    </lineage>
</organism>
<comment type="similarity">
    <text evidence="2">Belongs to the EamA transporter family.</text>
</comment>
<evidence type="ECO:0000256" key="5">
    <source>
        <dbReference type="ARBA" id="ARBA00023136"/>
    </source>
</evidence>
<evidence type="ECO:0000313" key="9">
    <source>
        <dbReference type="Proteomes" id="UP000244962"/>
    </source>
</evidence>
<evidence type="ECO:0000256" key="6">
    <source>
        <dbReference type="SAM" id="Phobius"/>
    </source>
</evidence>
<feature type="transmembrane region" description="Helical" evidence="6">
    <location>
        <begin position="38"/>
        <end position="58"/>
    </location>
</feature>
<keyword evidence="9" id="KW-1185">Reference proteome</keyword>
<evidence type="ECO:0000256" key="1">
    <source>
        <dbReference type="ARBA" id="ARBA00004141"/>
    </source>
</evidence>
<feature type="domain" description="EamA" evidence="7">
    <location>
        <begin position="153"/>
        <end position="287"/>
    </location>
</feature>
<sequence>MVRNGTMGTVTLKHSLLALLVALIWGLNFVVIDEGLDGMPPLLFVALRFVLVAIPAVFFIRPPQIGWRNILAIGSFLSFGQFALLYLALHLGMPAGLASLLLQTQVILTVLIAAGVLGERPTPRQLIGVVVGTLGLGIVVVGHSIVAPWVPLVITLGAALSWAIGNVLSRRAKVASGLSLVVWSALVVPLPSAALAVLLDGPDAVGYALTHLSLVSILSTLYTAVAASLVGYGIWNSLMARYPTSAVVPFTLLVPVIGIAAAWLVQGEVPTLTEILGGAVMLAGLATAVITTGKGSGSLKVPRPGAGTERKLFNPVGKQVDDALG</sequence>
<comment type="caution">
    <text evidence="8">The sequence shown here is derived from an EMBL/GenBank/DDBJ whole genome shotgun (WGS) entry which is preliminary data.</text>
</comment>
<evidence type="ECO:0000313" key="8">
    <source>
        <dbReference type="EMBL" id="PWC06962.1"/>
    </source>
</evidence>
<feature type="transmembrane region" description="Helical" evidence="6">
    <location>
        <begin position="95"/>
        <end position="114"/>
    </location>
</feature>
<dbReference type="Pfam" id="PF00892">
    <property type="entry name" value="EamA"/>
    <property type="match status" value="2"/>
</dbReference>
<gene>
    <name evidence="8" type="ORF">DF223_08275</name>
</gene>
<feature type="transmembrane region" description="Helical" evidence="6">
    <location>
        <begin position="70"/>
        <end position="89"/>
    </location>
</feature>
<dbReference type="InterPro" id="IPR050638">
    <property type="entry name" value="AA-Vitamin_Transporters"/>
</dbReference>
<protein>
    <submittedName>
        <fullName evidence="8">EamA family transporter</fullName>
    </submittedName>
</protein>
<dbReference type="GO" id="GO:0016020">
    <property type="term" value="C:membrane"/>
    <property type="evidence" value="ECO:0007669"/>
    <property type="project" value="UniProtKB-SubCell"/>
</dbReference>
<dbReference type="PANTHER" id="PTHR32322:SF9">
    <property type="entry name" value="AMINO-ACID METABOLITE EFFLUX PUMP-RELATED"/>
    <property type="match status" value="1"/>
</dbReference>
<dbReference type="Proteomes" id="UP000244962">
    <property type="component" value="Unassembled WGS sequence"/>
</dbReference>
<evidence type="ECO:0000256" key="4">
    <source>
        <dbReference type="ARBA" id="ARBA00022989"/>
    </source>
</evidence>
<evidence type="ECO:0000259" key="7">
    <source>
        <dbReference type="Pfam" id="PF00892"/>
    </source>
</evidence>
<feature type="transmembrane region" description="Helical" evidence="6">
    <location>
        <begin position="271"/>
        <end position="290"/>
    </location>
</feature>
<dbReference type="EMBL" id="QEFB01000007">
    <property type="protein sequence ID" value="PWC06962.1"/>
    <property type="molecule type" value="Genomic_DNA"/>
</dbReference>
<feature type="transmembrane region" description="Helical" evidence="6">
    <location>
        <begin position="149"/>
        <end position="168"/>
    </location>
</feature>
<feature type="transmembrane region" description="Helical" evidence="6">
    <location>
        <begin position="180"/>
        <end position="199"/>
    </location>
</feature>
<keyword evidence="3 6" id="KW-0812">Transmembrane</keyword>
<feature type="domain" description="EamA" evidence="7">
    <location>
        <begin position="16"/>
        <end position="140"/>
    </location>
</feature>
<proteinExistence type="inferred from homology"/>
<dbReference type="InterPro" id="IPR000620">
    <property type="entry name" value="EamA_dom"/>
</dbReference>
<feature type="transmembrane region" description="Helical" evidence="6">
    <location>
        <begin position="12"/>
        <end position="32"/>
    </location>
</feature>
<feature type="transmembrane region" description="Helical" evidence="6">
    <location>
        <begin position="211"/>
        <end position="235"/>
    </location>
</feature>
<accession>A0A2U1TDJ3</accession>